<dbReference type="AlphaFoldDB" id="A0A2G8L972"/>
<dbReference type="Pfam" id="PF13450">
    <property type="entry name" value="NAD_binding_8"/>
    <property type="match status" value="1"/>
</dbReference>
<dbReference type="Gene3D" id="3.50.50.60">
    <property type="entry name" value="FAD/NAD(P)-binding domain"/>
    <property type="match status" value="1"/>
</dbReference>
<keyword evidence="9" id="KW-0256">Endoplasmic reticulum</keyword>
<dbReference type="Proteomes" id="UP000230750">
    <property type="component" value="Unassembled WGS sequence"/>
</dbReference>
<dbReference type="GO" id="GO:0004506">
    <property type="term" value="F:squalene monooxygenase activity"/>
    <property type="evidence" value="ECO:0007669"/>
    <property type="project" value="UniProtKB-UniRule"/>
</dbReference>
<dbReference type="Pfam" id="PF08491">
    <property type="entry name" value="SE"/>
    <property type="match status" value="1"/>
</dbReference>
<evidence type="ECO:0000256" key="5">
    <source>
        <dbReference type="ARBA" id="ARBA00022630"/>
    </source>
</evidence>
<evidence type="ECO:0000256" key="9">
    <source>
        <dbReference type="RuleBase" id="RU367121"/>
    </source>
</evidence>
<dbReference type="InterPro" id="IPR040125">
    <property type="entry name" value="Squalene_monox"/>
</dbReference>
<dbReference type="STRING" id="307972.A0A2G8L972"/>
<dbReference type="GO" id="GO:0008203">
    <property type="term" value="P:cholesterol metabolic process"/>
    <property type="evidence" value="ECO:0007669"/>
    <property type="project" value="TreeGrafter"/>
</dbReference>
<comment type="catalytic activity">
    <reaction evidence="9">
        <text>squalene + reduced [NADPH--hemoprotein reductase] + O2 = (S)-2,3-epoxysqualene + oxidized [NADPH--hemoprotein reductase] + H2O + H(+)</text>
        <dbReference type="Rhea" id="RHEA:25282"/>
        <dbReference type="Rhea" id="RHEA-COMP:11964"/>
        <dbReference type="Rhea" id="RHEA-COMP:11965"/>
        <dbReference type="ChEBI" id="CHEBI:15377"/>
        <dbReference type="ChEBI" id="CHEBI:15378"/>
        <dbReference type="ChEBI" id="CHEBI:15379"/>
        <dbReference type="ChEBI" id="CHEBI:15440"/>
        <dbReference type="ChEBI" id="CHEBI:15441"/>
        <dbReference type="ChEBI" id="CHEBI:57618"/>
        <dbReference type="ChEBI" id="CHEBI:58210"/>
        <dbReference type="EC" id="1.14.14.17"/>
    </reaction>
</comment>
<feature type="transmembrane region" description="Helical" evidence="10">
    <location>
        <begin position="12"/>
        <end position="34"/>
    </location>
</feature>
<reference evidence="12 13" key="1">
    <citation type="journal article" date="2017" name="PLoS Biol.">
        <title>The sea cucumber genome provides insights into morphological evolution and visceral regeneration.</title>
        <authorList>
            <person name="Zhang X."/>
            <person name="Sun L."/>
            <person name="Yuan J."/>
            <person name="Sun Y."/>
            <person name="Gao Y."/>
            <person name="Zhang L."/>
            <person name="Li S."/>
            <person name="Dai H."/>
            <person name="Hamel J.F."/>
            <person name="Liu C."/>
            <person name="Yu Y."/>
            <person name="Liu S."/>
            <person name="Lin W."/>
            <person name="Guo K."/>
            <person name="Jin S."/>
            <person name="Xu P."/>
            <person name="Storey K.B."/>
            <person name="Huan P."/>
            <person name="Zhang T."/>
            <person name="Zhou Y."/>
            <person name="Zhang J."/>
            <person name="Lin C."/>
            <person name="Li X."/>
            <person name="Xing L."/>
            <person name="Huo D."/>
            <person name="Sun M."/>
            <person name="Wang L."/>
            <person name="Mercier A."/>
            <person name="Li F."/>
            <person name="Yang H."/>
            <person name="Xiang J."/>
        </authorList>
    </citation>
    <scope>NUCLEOTIDE SEQUENCE [LARGE SCALE GENOMIC DNA]</scope>
    <source>
        <strain evidence="12">Shaxun</strain>
        <tissue evidence="12">Muscle</tissue>
    </source>
</reference>
<proteinExistence type="inferred from homology"/>
<evidence type="ECO:0000313" key="12">
    <source>
        <dbReference type="EMBL" id="PIK56755.1"/>
    </source>
</evidence>
<comment type="subcellular location">
    <subcellularLocation>
        <location evidence="9">Endoplasmic reticulum membrane</location>
        <topology evidence="9">Peripheral membrane protein</topology>
    </subcellularLocation>
    <subcellularLocation>
        <location evidence="2">Membrane</location>
    </subcellularLocation>
</comment>
<sequence>MSLTSQFLLPFYTTGGAAFLSAALVGLLGLYFFFASRSFKVKKSNSTQNAFHQRCESGTTEETEIIIVGSGILGSAMAAVLGQDGRRVTVIERDLKQPDRIVGELLQPGGYEAVKALGLKDCVEGLDAHEVKGYIIHDIESKISVEVPYPSQEEDVYSGRSFHHGRFVMGLRKAARAQPSVSYIEGVVTKIMEQDGVITGVTYRQKDTEEIKNITAPLTIVADGCFSKFRKTLVNTKPQTSSHFAGLIIKDCPQFKDNHAELVLAKPSPILIYKIASHDTRVLVDIPDKMPKDMKGYMLENILPQLPDHIKESFHDSVVNGGIRSMPNSFLPRLP</sequence>
<organism evidence="12 13">
    <name type="scientific">Stichopus japonicus</name>
    <name type="common">Sea cucumber</name>
    <dbReference type="NCBI Taxonomy" id="307972"/>
    <lineage>
        <taxon>Eukaryota</taxon>
        <taxon>Metazoa</taxon>
        <taxon>Echinodermata</taxon>
        <taxon>Eleutherozoa</taxon>
        <taxon>Echinozoa</taxon>
        <taxon>Holothuroidea</taxon>
        <taxon>Aspidochirotacea</taxon>
        <taxon>Aspidochirotida</taxon>
        <taxon>Stichopodidae</taxon>
        <taxon>Apostichopus</taxon>
    </lineage>
</organism>
<dbReference type="EC" id="1.14.14.17" evidence="4 9"/>
<evidence type="ECO:0000256" key="4">
    <source>
        <dbReference type="ARBA" id="ARBA00012312"/>
    </source>
</evidence>
<protein>
    <recommendedName>
        <fullName evidence="4 9">Squalene monooxygenase</fullName>
        <ecNumber evidence="4 9">1.14.14.17</ecNumber>
    </recommendedName>
</protein>
<dbReference type="GO" id="GO:0016126">
    <property type="term" value="P:sterol biosynthetic process"/>
    <property type="evidence" value="ECO:0007669"/>
    <property type="project" value="UniProtKB-UniRule"/>
</dbReference>
<evidence type="ECO:0000256" key="8">
    <source>
        <dbReference type="ARBA" id="ARBA00023136"/>
    </source>
</evidence>
<dbReference type="PANTHER" id="PTHR10835:SF0">
    <property type="entry name" value="SQUALENE MONOOXYGENASE"/>
    <property type="match status" value="1"/>
</dbReference>
<keyword evidence="7 9" id="KW-0560">Oxidoreductase</keyword>
<dbReference type="InterPro" id="IPR013698">
    <property type="entry name" value="Squalene_epoxidase"/>
</dbReference>
<dbReference type="GO" id="GO:0050660">
    <property type="term" value="F:flavin adenine dinucleotide binding"/>
    <property type="evidence" value="ECO:0007669"/>
    <property type="project" value="UniProtKB-UniRule"/>
</dbReference>
<dbReference type="PANTHER" id="PTHR10835">
    <property type="entry name" value="SQUALENE MONOOXYGENASE"/>
    <property type="match status" value="1"/>
</dbReference>
<dbReference type="InterPro" id="IPR036188">
    <property type="entry name" value="FAD/NAD-bd_sf"/>
</dbReference>
<keyword evidence="5 9" id="KW-0285">Flavoprotein</keyword>
<keyword evidence="13" id="KW-1185">Reference proteome</keyword>
<comment type="function">
    <text evidence="9">Catalyzes the stereospecific oxidation of squalene to (S)-2,3-epoxysqualene, and is considered to be a rate-limiting enzyme in steroid biosynthesis.</text>
</comment>
<comment type="caution">
    <text evidence="12">The sequence shown here is derived from an EMBL/GenBank/DDBJ whole genome shotgun (WGS) entry which is preliminary data.</text>
</comment>
<accession>A0A2G8L972</accession>
<evidence type="ECO:0000256" key="3">
    <source>
        <dbReference type="ARBA" id="ARBA00008802"/>
    </source>
</evidence>
<keyword evidence="12" id="KW-0503">Monooxygenase</keyword>
<dbReference type="FunFam" id="3.50.50.60:FF:000662">
    <property type="entry name" value="Uncharacterized protein"/>
    <property type="match status" value="1"/>
</dbReference>
<evidence type="ECO:0000313" key="13">
    <source>
        <dbReference type="Proteomes" id="UP000230750"/>
    </source>
</evidence>
<evidence type="ECO:0000259" key="11">
    <source>
        <dbReference type="Pfam" id="PF08491"/>
    </source>
</evidence>
<keyword evidence="10" id="KW-1133">Transmembrane helix</keyword>
<dbReference type="SUPFAM" id="SSF51905">
    <property type="entry name" value="FAD/NAD(P)-binding domain"/>
    <property type="match status" value="1"/>
</dbReference>
<name>A0A2G8L972_STIJA</name>
<evidence type="ECO:0000256" key="2">
    <source>
        <dbReference type="ARBA" id="ARBA00004370"/>
    </source>
</evidence>
<comment type="similarity">
    <text evidence="3 9">Belongs to the squalene monooxygenase family.</text>
</comment>
<keyword evidence="10" id="KW-0812">Transmembrane</keyword>
<keyword evidence="8 9" id="KW-0472">Membrane</keyword>
<evidence type="ECO:0000256" key="1">
    <source>
        <dbReference type="ARBA" id="ARBA00001974"/>
    </source>
</evidence>
<dbReference type="GO" id="GO:0005789">
    <property type="term" value="C:endoplasmic reticulum membrane"/>
    <property type="evidence" value="ECO:0007669"/>
    <property type="project" value="UniProtKB-SubCell"/>
</dbReference>
<keyword evidence="6 9" id="KW-0274">FAD</keyword>
<evidence type="ECO:0000256" key="10">
    <source>
        <dbReference type="SAM" id="Phobius"/>
    </source>
</evidence>
<dbReference type="OrthoDB" id="1678617at2759"/>
<dbReference type="EMBL" id="MRZV01000165">
    <property type="protein sequence ID" value="PIK56755.1"/>
    <property type="molecule type" value="Genomic_DNA"/>
</dbReference>
<comment type="cofactor">
    <cofactor evidence="1 9">
        <name>FAD</name>
        <dbReference type="ChEBI" id="CHEBI:57692"/>
    </cofactor>
</comment>
<dbReference type="UniPathway" id="UPA00767">
    <property type="reaction ID" value="UER00752"/>
</dbReference>
<gene>
    <name evidence="12" type="ORF">BSL78_06336</name>
</gene>
<evidence type="ECO:0000256" key="6">
    <source>
        <dbReference type="ARBA" id="ARBA00022827"/>
    </source>
</evidence>
<feature type="domain" description="Squalene epoxidase" evidence="11">
    <location>
        <begin position="216"/>
        <end position="332"/>
    </location>
</feature>
<evidence type="ECO:0000256" key="7">
    <source>
        <dbReference type="ARBA" id="ARBA00023002"/>
    </source>
</evidence>